<dbReference type="PANTHER" id="PTHR35518">
    <property type="entry name" value="MAINTENANCE OF TELOMOERE CAPPING"/>
    <property type="match status" value="1"/>
</dbReference>
<dbReference type="InterPro" id="IPR016187">
    <property type="entry name" value="CTDL_fold"/>
</dbReference>
<dbReference type="Gene3D" id="3.20.20.190">
    <property type="entry name" value="Phosphatidylinositol (PI) phosphodiesterase"/>
    <property type="match status" value="1"/>
</dbReference>
<evidence type="ECO:0000313" key="6">
    <source>
        <dbReference type="EMBL" id="TXL61313.1"/>
    </source>
</evidence>
<proteinExistence type="predicted"/>
<dbReference type="InterPro" id="IPR051008">
    <property type="entry name" value="Telomere_Capping_Maintenance"/>
</dbReference>
<dbReference type="RefSeq" id="WP_147685488.1">
    <property type="nucleotide sequence ID" value="NZ_VDUX01000003.1"/>
</dbReference>
<dbReference type="PROSITE" id="PS50007">
    <property type="entry name" value="PIPLC_X_DOMAIN"/>
    <property type="match status" value="1"/>
</dbReference>
<gene>
    <name evidence="6" type="ORF">FHP06_07740</name>
</gene>
<dbReference type="InterPro" id="IPR017946">
    <property type="entry name" value="PLC-like_Pdiesterase_TIM-brl"/>
</dbReference>
<evidence type="ECO:0000256" key="3">
    <source>
        <dbReference type="ARBA" id="ARBA00022989"/>
    </source>
</evidence>
<organism evidence="6 7">
    <name type="scientific">Aeromicrobium terrae</name>
    <dbReference type="NCBI Taxonomy" id="2498846"/>
    <lineage>
        <taxon>Bacteria</taxon>
        <taxon>Bacillati</taxon>
        <taxon>Actinomycetota</taxon>
        <taxon>Actinomycetes</taxon>
        <taxon>Propionibacteriales</taxon>
        <taxon>Nocardioidaceae</taxon>
        <taxon>Aeromicrobium</taxon>
    </lineage>
</organism>
<keyword evidence="7" id="KW-1185">Reference proteome</keyword>
<evidence type="ECO:0000313" key="7">
    <source>
        <dbReference type="Proteomes" id="UP000321571"/>
    </source>
</evidence>
<feature type="signal peptide" evidence="5">
    <location>
        <begin position="1"/>
        <end position="29"/>
    </location>
</feature>
<keyword evidence="4" id="KW-0472">Membrane</keyword>
<evidence type="ECO:0000256" key="2">
    <source>
        <dbReference type="ARBA" id="ARBA00022692"/>
    </source>
</evidence>
<evidence type="ECO:0008006" key="8">
    <source>
        <dbReference type="Google" id="ProtNLM"/>
    </source>
</evidence>
<name>A0A5C8NLF7_9ACTN</name>
<dbReference type="OrthoDB" id="195526at2"/>
<reference evidence="6 7" key="1">
    <citation type="submission" date="2019-06" db="EMBL/GenBank/DDBJ databases">
        <title>Aeromicrobium sp. nov., isolated from a maize field.</title>
        <authorList>
            <person name="Lin S.-Y."/>
            <person name="Tsai C.-F."/>
            <person name="Young C.-C."/>
        </authorList>
    </citation>
    <scope>NUCLEOTIDE SEQUENCE [LARGE SCALE GENOMIC DNA]</scope>
    <source>
        <strain evidence="6 7">CC-CFT486</strain>
    </source>
</reference>
<dbReference type="Pfam" id="PF26178">
    <property type="entry name" value="PI-PLC_cat"/>
    <property type="match status" value="1"/>
</dbReference>
<dbReference type="EMBL" id="VDUX01000003">
    <property type="protein sequence ID" value="TXL61313.1"/>
    <property type="molecule type" value="Genomic_DNA"/>
</dbReference>
<accession>A0A5C8NLF7</accession>
<dbReference type="SUPFAM" id="SSF56436">
    <property type="entry name" value="C-type lectin-like"/>
    <property type="match status" value="1"/>
</dbReference>
<dbReference type="AlphaFoldDB" id="A0A5C8NLF7"/>
<dbReference type="GO" id="GO:0008081">
    <property type="term" value="F:phosphoric diester hydrolase activity"/>
    <property type="evidence" value="ECO:0007669"/>
    <property type="project" value="InterPro"/>
</dbReference>
<dbReference type="PANTHER" id="PTHR35518:SF2">
    <property type="entry name" value="MAINTENANCE OF TELOMERE CAPPING PROTEIN 6"/>
    <property type="match status" value="1"/>
</dbReference>
<feature type="chain" id="PRO_5023125061" description="C-type lectin domain-containing protein" evidence="5">
    <location>
        <begin position="30"/>
        <end position="483"/>
    </location>
</feature>
<keyword evidence="5" id="KW-0732">Signal</keyword>
<dbReference type="Proteomes" id="UP000321571">
    <property type="component" value="Unassembled WGS sequence"/>
</dbReference>
<protein>
    <recommendedName>
        <fullName evidence="8">C-type lectin domain-containing protein</fullName>
    </recommendedName>
</protein>
<evidence type="ECO:0000256" key="1">
    <source>
        <dbReference type="ARBA" id="ARBA00004370"/>
    </source>
</evidence>
<keyword evidence="2" id="KW-0812">Transmembrane</keyword>
<sequence length="483" mass="51685">MRSLRWTRHALVTVAAVLLVVMSAPAAQADTDDVPAPPSPTAPCDALSPIAIPCILLNKVVDAVGAECRRVNIPDALCTLPLAHRVTQAARDAYLQSWAHQVAQFQYRLGDPLPLRDAQWIGTHNSFNSLADSFTVSHADSNQQLSLTQQLDIDVRSIELDLHFIPRLELLGARGVTVCHGQGPELGDLGCTFEPLFTKVLPKIAGWLNAHPDEVVLLYLEDEMKNAKAYPSVISTLDSVLKRPNGSSLIYRPKPADKAANGCAPMPLGVSRDDIRAAGAQVMLVGNCVPGWSADVFDWDTTHVESGSTSGYQPFPQCDATYGDDVYASQLVRYFEDTTLVSALLNPTRPPVDPEALTPKKVHSMTQCGVNLFGLDQILPEDGRIQATLWSWAPDEPKAGAGECTLQNADGRWVAAPCADPHPAACSDNGSTWTLTEPVAFADASAACAGLGSEFSLPRAGDQNARLHAAAGASGAWIDYAIP</sequence>
<keyword evidence="3" id="KW-1133">Transmembrane helix</keyword>
<dbReference type="GO" id="GO:0006629">
    <property type="term" value="P:lipid metabolic process"/>
    <property type="evidence" value="ECO:0007669"/>
    <property type="project" value="InterPro"/>
</dbReference>
<dbReference type="SUPFAM" id="SSF51695">
    <property type="entry name" value="PLC-like phosphodiesterases"/>
    <property type="match status" value="1"/>
</dbReference>
<comment type="caution">
    <text evidence="6">The sequence shown here is derived from an EMBL/GenBank/DDBJ whole genome shotgun (WGS) entry which is preliminary data.</text>
</comment>
<dbReference type="GO" id="GO:0016020">
    <property type="term" value="C:membrane"/>
    <property type="evidence" value="ECO:0007669"/>
    <property type="project" value="UniProtKB-SubCell"/>
</dbReference>
<comment type="subcellular location">
    <subcellularLocation>
        <location evidence="1">Membrane</location>
    </subcellularLocation>
</comment>
<dbReference type="CDD" id="cd00037">
    <property type="entry name" value="CLECT"/>
    <property type="match status" value="1"/>
</dbReference>
<evidence type="ECO:0000256" key="4">
    <source>
        <dbReference type="ARBA" id="ARBA00023136"/>
    </source>
</evidence>
<evidence type="ECO:0000256" key="5">
    <source>
        <dbReference type="SAM" id="SignalP"/>
    </source>
</evidence>